<dbReference type="OrthoDB" id="9798754at2"/>
<comment type="caution">
    <text evidence="3">The sequence shown here is derived from an EMBL/GenBank/DDBJ whole genome shotgun (WGS) entry which is preliminary data.</text>
</comment>
<feature type="region of interest" description="Disordered" evidence="1">
    <location>
        <begin position="139"/>
        <end position="159"/>
    </location>
</feature>
<keyword evidence="4" id="KW-1185">Reference proteome</keyword>
<evidence type="ECO:0000313" key="4">
    <source>
        <dbReference type="Proteomes" id="UP000237682"/>
    </source>
</evidence>
<dbReference type="Proteomes" id="UP000237682">
    <property type="component" value="Unassembled WGS sequence"/>
</dbReference>
<reference evidence="3 4" key="1">
    <citation type="submission" date="2018-02" db="EMBL/GenBank/DDBJ databases">
        <title>Whole genome sequencing of endophytic bacterium.</title>
        <authorList>
            <person name="Eedara R."/>
            <person name="Podile A.R."/>
        </authorList>
    </citation>
    <scope>NUCLEOTIDE SEQUENCE [LARGE SCALE GENOMIC DNA]</scope>
    <source>
        <strain evidence="3 4">RP1T</strain>
    </source>
</reference>
<dbReference type="InterPro" id="IPR007569">
    <property type="entry name" value="DUF559"/>
</dbReference>
<dbReference type="RefSeq" id="WP_105862409.1">
    <property type="nucleotide sequence ID" value="NZ_PUEJ01000004.1"/>
</dbReference>
<dbReference type="SUPFAM" id="SSF52980">
    <property type="entry name" value="Restriction endonuclease-like"/>
    <property type="match status" value="1"/>
</dbReference>
<gene>
    <name evidence="3" type="ORF">C5L14_12765</name>
</gene>
<accession>A0A2S9QDP7</accession>
<dbReference type="InterPro" id="IPR047216">
    <property type="entry name" value="Endonuclease_DUF559_bact"/>
</dbReference>
<evidence type="ECO:0000313" key="3">
    <source>
        <dbReference type="EMBL" id="PRH87478.1"/>
    </source>
</evidence>
<name>A0A2S9QDP7_9HYPH</name>
<organism evidence="3 4">
    <name type="scientific">Labrys okinawensis</name>
    <dbReference type="NCBI Taxonomy" id="346911"/>
    <lineage>
        <taxon>Bacteria</taxon>
        <taxon>Pseudomonadati</taxon>
        <taxon>Pseudomonadota</taxon>
        <taxon>Alphaproteobacteria</taxon>
        <taxon>Hyphomicrobiales</taxon>
        <taxon>Xanthobacteraceae</taxon>
        <taxon>Labrys</taxon>
    </lineage>
</organism>
<dbReference type="InterPro" id="IPR011335">
    <property type="entry name" value="Restrct_endonuc-II-like"/>
</dbReference>
<dbReference type="PANTHER" id="PTHR38590">
    <property type="entry name" value="BLL0828 PROTEIN"/>
    <property type="match status" value="1"/>
</dbReference>
<dbReference type="PANTHER" id="PTHR38590:SF1">
    <property type="entry name" value="BLL0828 PROTEIN"/>
    <property type="match status" value="1"/>
</dbReference>
<evidence type="ECO:0000259" key="2">
    <source>
        <dbReference type="Pfam" id="PF04480"/>
    </source>
</evidence>
<protein>
    <recommendedName>
        <fullName evidence="2">DUF559 domain-containing protein</fullName>
    </recommendedName>
</protein>
<dbReference type="CDD" id="cd01038">
    <property type="entry name" value="Endonuclease_DUF559"/>
    <property type="match status" value="1"/>
</dbReference>
<evidence type="ECO:0000256" key="1">
    <source>
        <dbReference type="SAM" id="MobiDB-lite"/>
    </source>
</evidence>
<dbReference type="AlphaFoldDB" id="A0A2S9QDP7"/>
<feature type="domain" description="DUF559" evidence="2">
    <location>
        <begin position="11"/>
        <end position="117"/>
    </location>
</feature>
<dbReference type="Pfam" id="PF04480">
    <property type="entry name" value="DUF559"/>
    <property type="match status" value="1"/>
</dbReference>
<feature type="compositionally biased region" description="Pro residues" evidence="1">
    <location>
        <begin position="149"/>
        <end position="159"/>
    </location>
</feature>
<dbReference type="Gene3D" id="3.40.960.10">
    <property type="entry name" value="VSR Endonuclease"/>
    <property type="match status" value="1"/>
</dbReference>
<dbReference type="EMBL" id="PUEJ01000004">
    <property type="protein sequence ID" value="PRH87478.1"/>
    <property type="molecule type" value="Genomic_DNA"/>
</dbReference>
<proteinExistence type="predicted"/>
<sequence length="159" mass="18422">MSRKTISDFRRTTAQRLRADTTEAERKLWRALERLPLEGTHFRRQAPLGSYVVDFLCPAAKLVIELDGEQHGREEIKARDDIRTRWLNSQGYNVVRFWNHEIFDNLEGVLDTLYAALYGELNTPATRFRHIRYVKARPADHPTPTLRVDPPPPGEGEAQ</sequence>